<dbReference type="InterPro" id="IPR043714">
    <property type="entry name" value="DUF5655"/>
</dbReference>
<protein>
    <recommendedName>
        <fullName evidence="1">DUF5655 domain-containing protein</fullName>
    </recommendedName>
</protein>
<dbReference type="Proteomes" id="UP000186309">
    <property type="component" value="Chromosome"/>
</dbReference>
<dbReference type="Pfam" id="PF18899">
    <property type="entry name" value="DUF5655"/>
    <property type="match status" value="1"/>
</dbReference>
<organism evidence="2 3">
    <name type="scientific">Paludisphaera borealis</name>
    <dbReference type="NCBI Taxonomy" id="1387353"/>
    <lineage>
        <taxon>Bacteria</taxon>
        <taxon>Pseudomonadati</taxon>
        <taxon>Planctomycetota</taxon>
        <taxon>Planctomycetia</taxon>
        <taxon>Isosphaerales</taxon>
        <taxon>Isosphaeraceae</taxon>
        <taxon>Paludisphaera</taxon>
    </lineage>
</organism>
<dbReference type="KEGG" id="pbor:BSF38_05718"/>
<dbReference type="EMBL" id="CP019082">
    <property type="protein sequence ID" value="APW64126.1"/>
    <property type="molecule type" value="Genomic_DNA"/>
</dbReference>
<dbReference type="InterPro" id="IPR025629">
    <property type="entry name" value="DUF4287"/>
</dbReference>
<evidence type="ECO:0000313" key="3">
    <source>
        <dbReference type="Proteomes" id="UP000186309"/>
    </source>
</evidence>
<sequence length="208" mass="22948">MTRLKRATASYSVHPSVAMKQAWIAGLAGKTGRALEEWIELVHEDGPDSERERRAWLKSEHGLGTNGAWWIAELAEGRGAEDGDPTAYLKAAGGYVASMFSGKTSALRPICDKILELCMALGDDVRICPCKTVVPLYRKHVFAEIKPVGGVRIDLGFALQDMEPTGRLIDTGGFAKKDRISHVVPIRTLTDVNAEVKRWLRWAYDLDA</sequence>
<dbReference type="RefSeq" id="WP_145952372.1">
    <property type="nucleotide sequence ID" value="NZ_CP019082.1"/>
</dbReference>
<evidence type="ECO:0000313" key="2">
    <source>
        <dbReference type="EMBL" id="APW64126.1"/>
    </source>
</evidence>
<dbReference type="Pfam" id="PF14117">
    <property type="entry name" value="DUF4287"/>
    <property type="match status" value="1"/>
</dbReference>
<reference evidence="3" key="1">
    <citation type="submission" date="2016-12" db="EMBL/GenBank/DDBJ databases">
        <title>Comparative genomics of four Isosphaeraceae planctomycetes: a common pool of plasmids and glycoside hydrolase genes.</title>
        <authorList>
            <person name="Ivanova A."/>
        </authorList>
    </citation>
    <scope>NUCLEOTIDE SEQUENCE [LARGE SCALE GENOMIC DNA]</scope>
    <source>
        <strain evidence="3">PX4</strain>
    </source>
</reference>
<feature type="domain" description="DUF5655" evidence="1">
    <location>
        <begin position="97"/>
        <end position="206"/>
    </location>
</feature>
<gene>
    <name evidence="2" type="ORF">BSF38_05718</name>
</gene>
<accession>A0A1U7CZ02</accession>
<dbReference type="OrthoDB" id="9809825at2"/>
<keyword evidence="3" id="KW-1185">Reference proteome</keyword>
<name>A0A1U7CZ02_9BACT</name>
<dbReference type="AlphaFoldDB" id="A0A1U7CZ02"/>
<evidence type="ECO:0000259" key="1">
    <source>
        <dbReference type="Pfam" id="PF18899"/>
    </source>
</evidence>
<proteinExistence type="predicted"/>